<keyword evidence="5" id="KW-1185">Reference proteome</keyword>
<reference evidence="4" key="2">
    <citation type="submission" date="2020-09" db="EMBL/GenBank/DDBJ databases">
        <authorList>
            <person name="Sun Q."/>
            <person name="Ohkuma M."/>
        </authorList>
    </citation>
    <scope>NUCLEOTIDE SEQUENCE</scope>
    <source>
        <strain evidence="4">JCM 19596</strain>
    </source>
</reference>
<dbReference type="RefSeq" id="WP_229774165.1">
    <property type="nucleotide sequence ID" value="NZ_BMPG01000005.1"/>
</dbReference>
<feature type="compositionally biased region" description="Low complexity" evidence="2">
    <location>
        <begin position="48"/>
        <end position="63"/>
    </location>
</feature>
<dbReference type="EMBL" id="BMPG01000005">
    <property type="protein sequence ID" value="GGL70395.1"/>
    <property type="molecule type" value="Genomic_DNA"/>
</dbReference>
<comment type="caution">
    <text evidence="4">The sequence shown here is derived from an EMBL/GenBank/DDBJ whole genome shotgun (WGS) entry which is preliminary data.</text>
</comment>
<organism evidence="4 5">
    <name type="scientific">Halocalculus aciditolerans</name>
    <dbReference type="NCBI Taxonomy" id="1383812"/>
    <lineage>
        <taxon>Archaea</taxon>
        <taxon>Methanobacteriati</taxon>
        <taxon>Methanobacteriota</taxon>
        <taxon>Stenosarchaea group</taxon>
        <taxon>Halobacteria</taxon>
        <taxon>Halobacteriales</taxon>
        <taxon>Halobacteriaceae</taxon>
        <taxon>Halocalculus</taxon>
    </lineage>
</organism>
<dbReference type="InterPro" id="IPR056571">
    <property type="entry name" value="PilB3-like_C"/>
</dbReference>
<dbReference type="PANTHER" id="PTHR30486">
    <property type="entry name" value="TWITCHING MOTILITY PROTEIN PILT"/>
    <property type="match status" value="1"/>
</dbReference>
<evidence type="ECO:0000313" key="4">
    <source>
        <dbReference type="EMBL" id="GGL70395.1"/>
    </source>
</evidence>
<dbReference type="InterPro" id="IPR056570">
    <property type="entry name" value="PilB3-like_N"/>
</dbReference>
<dbReference type="Gene3D" id="3.30.450.380">
    <property type="match status" value="1"/>
</dbReference>
<dbReference type="SMART" id="SM00382">
    <property type="entry name" value="AAA"/>
    <property type="match status" value="1"/>
</dbReference>
<dbReference type="Proteomes" id="UP000607197">
    <property type="component" value="Unassembled WGS sequence"/>
</dbReference>
<dbReference type="Pfam" id="PF23989">
    <property type="entry name" value="PilB3_C"/>
    <property type="match status" value="1"/>
</dbReference>
<accession>A0A830F7D2</accession>
<dbReference type="InterPro" id="IPR050921">
    <property type="entry name" value="T4SS_GSP_E_ATPase"/>
</dbReference>
<evidence type="ECO:0000313" key="5">
    <source>
        <dbReference type="Proteomes" id="UP000607197"/>
    </source>
</evidence>
<reference evidence="4" key="1">
    <citation type="journal article" date="2014" name="Int. J. Syst. Evol. Microbiol.">
        <title>Complete genome sequence of Corynebacterium casei LMG S-19264T (=DSM 44701T), isolated from a smear-ripened cheese.</title>
        <authorList>
            <consortium name="US DOE Joint Genome Institute (JGI-PGF)"/>
            <person name="Walter F."/>
            <person name="Albersmeier A."/>
            <person name="Kalinowski J."/>
            <person name="Ruckert C."/>
        </authorList>
    </citation>
    <scope>NUCLEOTIDE SEQUENCE</scope>
    <source>
        <strain evidence="4">JCM 19596</strain>
    </source>
</reference>
<feature type="domain" description="AAA+ ATPase" evidence="3">
    <location>
        <begin position="401"/>
        <end position="538"/>
    </location>
</feature>
<feature type="compositionally biased region" description="Gly residues" evidence="2">
    <location>
        <begin position="8"/>
        <end position="20"/>
    </location>
</feature>
<evidence type="ECO:0000259" key="3">
    <source>
        <dbReference type="SMART" id="SM00382"/>
    </source>
</evidence>
<dbReference type="Pfam" id="PF00437">
    <property type="entry name" value="T2SSE"/>
    <property type="match status" value="1"/>
</dbReference>
<dbReference type="CDD" id="cd01130">
    <property type="entry name" value="VirB11-like_ATPase"/>
    <property type="match status" value="1"/>
</dbReference>
<evidence type="ECO:0000256" key="2">
    <source>
        <dbReference type="SAM" id="MobiDB-lite"/>
    </source>
</evidence>
<dbReference type="GO" id="GO:0016887">
    <property type="term" value="F:ATP hydrolysis activity"/>
    <property type="evidence" value="ECO:0007669"/>
    <property type="project" value="InterPro"/>
</dbReference>
<dbReference type="InterPro" id="IPR003593">
    <property type="entry name" value="AAA+_ATPase"/>
</dbReference>
<comment type="similarity">
    <text evidence="1">Belongs to the GSP E family.</text>
</comment>
<dbReference type="SUPFAM" id="SSF52540">
    <property type="entry name" value="P-loop containing nucleoside triphosphate hydrolases"/>
    <property type="match status" value="1"/>
</dbReference>
<dbReference type="InterPro" id="IPR001482">
    <property type="entry name" value="T2SS/T4SS_dom"/>
</dbReference>
<evidence type="ECO:0000256" key="1">
    <source>
        <dbReference type="ARBA" id="ARBA00006611"/>
    </source>
</evidence>
<feature type="region of interest" description="Disordered" evidence="2">
    <location>
        <begin position="1"/>
        <end position="106"/>
    </location>
</feature>
<dbReference type="PANTHER" id="PTHR30486:SF6">
    <property type="entry name" value="TYPE IV PILUS RETRACTATION ATPASE PILT"/>
    <property type="match status" value="1"/>
</dbReference>
<dbReference type="Pfam" id="PF23990">
    <property type="entry name" value="PilB3_N"/>
    <property type="match status" value="1"/>
</dbReference>
<dbReference type="AlphaFoldDB" id="A0A830F7D2"/>
<dbReference type="Gene3D" id="3.40.50.300">
    <property type="entry name" value="P-loop containing nucleotide triphosphate hydrolases"/>
    <property type="match status" value="1"/>
</dbReference>
<sequence length="669" mass="74124">MSREHSGDGAGEGDTGGASGGDADDRDGVADDATVSTGEPHASDAEEAASAAVSGVPSAGGSASKRRGRLSGLTSTLRGKRRDEPARTPPAEERLEPPVDDTPAGKVRRAVLDDVIESVAAEETAADEAAAEGVEGGVEAGEGLEADELTPPSREFVEERWFDFSYLEDAVEVERHWVNRPYAYVSILYDEAEKTYTYHVVEPELDAFEQYVREDLVRILRNSLMYQALEDDDVDRETVFRERATEIIREHAATVEPGVVHKLIYYLLRDFLGLGQIDALMRDGSIEDVSCDGADVPVYVYHRGYRDLRTNVTFEEKRLNSFVVRLAQRAGKHLSISDPLVDASLPDGSRIQLTLGADISTRGSNFTVRKFADVPYTPIDLVKWNTFSVEQMAYLWLCIENNRSLVFAGGTGSGKTTSMNALGFFVPPDSKVVSIEDTREITLPNQNWIQSVSRSSVSSSGRGEIGMYQLLQAALRQRPEYIIVGEIRTEQRVALTFFQAIATGHTAYTTVHSDSVEGVLARLQNPPLSVPTQMIQELDVVCVQKQILKEDRRVRRNQTVSEIRMPEDGSDDVDVNTVFERNAREDRHEKVRESKVLDDVADIRGWDREEVERALDQRERVLAYLVDNDVTAYDEVAAVIHTFSKDPDYVLERIEADDLDAEALAGGGK</sequence>
<proteinExistence type="inferred from homology"/>
<gene>
    <name evidence="4" type="ORF">GCM10009039_30590</name>
</gene>
<name>A0A830F7D2_9EURY</name>
<feature type="compositionally biased region" description="Basic and acidic residues" evidence="2">
    <location>
        <begin position="81"/>
        <end position="97"/>
    </location>
</feature>
<dbReference type="InterPro" id="IPR027417">
    <property type="entry name" value="P-loop_NTPase"/>
</dbReference>
<protein>
    <recommendedName>
        <fullName evidence="3">AAA+ ATPase domain-containing protein</fullName>
    </recommendedName>
</protein>